<dbReference type="Gene3D" id="3.30.460.10">
    <property type="entry name" value="Beta Polymerase, domain 2"/>
    <property type="match status" value="1"/>
</dbReference>
<dbReference type="OrthoDB" id="7572058at2"/>
<name>A0A0R1UT14_9LACO</name>
<dbReference type="EMBL" id="AZGC01000010">
    <property type="protein sequence ID" value="KRL96336.1"/>
    <property type="molecule type" value="Genomic_DNA"/>
</dbReference>
<dbReference type="GO" id="GO:0016779">
    <property type="term" value="F:nucleotidyltransferase activity"/>
    <property type="evidence" value="ECO:0007669"/>
    <property type="project" value="InterPro"/>
</dbReference>
<gene>
    <name evidence="2" type="ORF">FC21_GL000337</name>
</gene>
<organism evidence="2 3">
    <name type="scientific">Limosilactobacillus equigenerosi DSM 18793 = JCM 14505</name>
    <dbReference type="NCBI Taxonomy" id="1423742"/>
    <lineage>
        <taxon>Bacteria</taxon>
        <taxon>Bacillati</taxon>
        <taxon>Bacillota</taxon>
        <taxon>Bacilli</taxon>
        <taxon>Lactobacillales</taxon>
        <taxon>Lactobacillaceae</taxon>
        <taxon>Limosilactobacillus</taxon>
    </lineage>
</organism>
<evidence type="ECO:0000313" key="3">
    <source>
        <dbReference type="Proteomes" id="UP000051084"/>
    </source>
</evidence>
<evidence type="ECO:0008006" key="4">
    <source>
        <dbReference type="Google" id="ProtNLM"/>
    </source>
</evidence>
<keyword evidence="1" id="KW-0051">Antiviral defense</keyword>
<dbReference type="AlphaFoldDB" id="A0A0R1UT14"/>
<dbReference type="GO" id="GO:0051607">
    <property type="term" value="P:defense response to virus"/>
    <property type="evidence" value="ECO:0007669"/>
    <property type="project" value="UniProtKB-KW"/>
</dbReference>
<dbReference type="Pfam" id="PF18144">
    <property type="entry name" value="SMODS"/>
    <property type="match status" value="1"/>
</dbReference>
<dbReference type="InterPro" id="IPR043519">
    <property type="entry name" value="NT_sf"/>
</dbReference>
<dbReference type="CDD" id="cd05400">
    <property type="entry name" value="NT_2-5OAS_ClassI-CCAase"/>
    <property type="match status" value="1"/>
</dbReference>
<evidence type="ECO:0000256" key="1">
    <source>
        <dbReference type="ARBA" id="ARBA00023118"/>
    </source>
</evidence>
<proteinExistence type="predicted"/>
<dbReference type="InterPro" id="IPR006116">
    <property type="entry name" value="NT_2-5OAS_ClassI-CCAase"/>
</dbReference>
<dbReference type="SUPFAM" id="SSF81301">
    <property type="entry name" value="Nucleotidyltransferase"/>
    <property type="match status" value="1"/>
</dbReference>
<sequence length="352" mass="40772">MNDTNLVLQILVNNISLSDTAKERIAKEYEALAKLFDASDLDVDIKYQGSYALGTSIRPLNHDDDYDIDLVCILNNGLNNKPEEIKHSVGDVLLNSERYKDKVEENRRSWTVEYFNSHVDVLPSILDPDNNSDLLITDNKNGYNLINSSPFKFRDWFIRMSNYVPKSVDYANSIEEPVDQDDNDDKLKSIVKLLKFHRDKYFDKKDSELKPISMLLTIFAAQLYDNSLDLEHALQKVVCGIRGFLEENNNKVINPVDSKENFTDKWEEYPERKEAFFDWLSDIEKSYSCINLSKLKNVFGESRVQNAVKQLGEIRGKQRDNNLFGLNKDTGLELRDNKYSNSGYKRHTFYGD</sequence>
<dbReference type="RefSeq" id="WP_056995294.1">
    <property type="nucleotide sequence ID" value="NZ_AZGC01000010.1"/>
</dbReference>
<dbReference type="PATRIC" id="fig|1423742.4.peg.351"/>
<reference evidence="2 3" key="1">
    <citation type="journal article" date="2015" name="Genome Announc.">
        <title>Expanding the biotechnology potential of lactobacilli through comparative genomics of 213 strains and associated genera.</title>
        <authorList>
            <person name="Sun Z."/>
            <person name="Harris H.M."/>
            <person name="McCann A."/>
            <person name="Guo C."/>
            <person name="Argimon S."/>
            <person name="Zhang W."/>
            <person name="Yang X."/>
            <person name="Jeffery I.B."/>
            <person name="Cooney J.C."/>
            <person name="Kagawa T.F."/>
            <person name="Liu W."/>
            <person name="Song Y."/>
            <person name="Salvetti E."/>
            <person name="Wrobel A."/>
            <person name="Rasinkangas P."/>
            <person name="Parkhill J."/>
            <person name="Rea M.C."/>
            <person name="O'Sullivan O."/>
            <person name="Ritari J."/>
            <person name="Douillard F.P."/>
            <person name="Paul Ross R."/>
            <person name="Yang R."/>
            <person name="Briner A.E."/>
            <person name="Felis G.E."/>
            <person name="de Vos W.M."/>
            <person name="Barrangou R."/>
            <person name="Klaenhammer T.R."/>
            <person name="Caufield P.W."/>
            <person name="Cui Y."/>
            <person name="Zhang H."/>
            <person name="O'Toole P.W."/>
        </authorList>
    </citation>
    <scope>NUCLEOTIDE SEQUENCE [LARGE SCALE GENOMIC DNA]</scope>
    <source>
        <strain evidence="2 3">DSM 18793</strain>
    </source>
</reference>
<comment type="caution">
    <text evidence="2">The sequence shown here is derived from an EMBL/GenBank/DDBJ whole genome shotgun (WGS) entry which is preliminary data.</text>
</comment>
<protein>
    <recommendedName>
        <fullName evidence="4">Nucleotidyltransferase</fullName>
    </recommendedName>
</protein>
<accession>A0A0R1UT14</accession>
<dbReference type="STRING" id="417373.GCA_001570685_00621"/>
<evidence type="ECO:0000313" key="2">
    <source>
        <dbReference type="EMBL" id="KRL96336.1"/>
    </source>
</evidence>
<keyword evidence="3" id="KW-1185">Reference proteome</keyword>
<dbReference type="Proteomes" id="UP000051084">
    <property type="component" value="Unassembled WGS sequence"/>
</dbReference>